<evidence type="ECO:0000313" key="2">
    <source>
        <dbReference type="Proteomes" id="UP000076577"/>
    </source>
</evidence>
<accession>A0A165VU86</accession>
<proteinExistence type="predicted"/>
<gene>
    <name evidence="1" type="ORF">PsAD2_03708</name>
</gene>
<dbReference type="AlphaFoldDB" id="A0A165VU86"/>
<dbReference type="STRING" id="989403.SAMN05421798_1525"/>
<name>A0A165VU86_9HYPH</name>
<keyword evidence="2" id="KW-1185">Reference proteome</keyword>
<sequence length="184" mass="20542">MREIKFGSPLPSKGLERGIAYHENAFGFSFQDHESLKQYLAFYRNCGAGYWPLPHRYETNQGSLLITFFANLAPHPEYSFDDDGDSVFSCTKALEGSMIRGNVNDALIIAGGTHLSIGLVIRGKCIGKVFALEDIKPLVLDDEMDDIPSDIEGITKLGDSFEEFIDALTADEEEIEEWEEDHGE</sequence>
<comment type="caution">
    <text evidence="1">The sequence shown here is derived from an EMBL/GenBank/DDBJ whole genome shotgun (WGS) entry which is preliminary data.</text>
</comment>
<dbReference type="RefSeq" id="WP_068009294.1">
    <property type="nucleotide sequence ID" value="NZ_FOFM01000052.1"/>
</dbReference>
<dbReference type="PATRIC" id="fig|989403.3.peg.4022"/>
<organism evidence="1 2">
    <name type="scientific">Pseudovibrio axinellae</name>
    <dbReference type="NCBI Taxonomy" id="989403"/>
    <lineage>
        <taxon>Bacteria</taxon>
        <taxon>Pseudomonadati</taxon>
        <taxon>Pseudomonadota</taxon>
        <taxon>Alphaproteobacteria</taxon>
        <taxon>Hyphomicrobiales</taxon>
        <taxon>Stappiaceae</taxon>
        <taxon>Pseudovibrio</taxon>
    </lineage>
</organism>
<dbReference type="Proteomes" id="UP000076577">
    <property type="component" value="Unassembled WGS sequence"/>
</dbReference>
<protein>
    <submittedName>
        <fullName evidence="1">Uncharacterized protein</fullName>
    </submittedName>
</protein>
<evidence type="ECO:0000313" key="1">
    <source>
        <dbReference type="EMBL" id="KZL15452.1"/>
    </source>
</evidence>
<reference evidence="1 2" key="1">
    <citation type="journal article" date="2016" name="Front. Microbiol.">
        <title>Comparative Genomic Analysis Reveals a Diverse Repertoire of Genes Involved in Prokaryote-Eukaryote Interactions within the Pseudovibrio Genus.</title>
        <authorList>
            <person name="Romano S."/>
            <person name="Fernandez-Guerra A."/>
            <person name="Reen F.J."/>
            <person name="Glockner F.O."/>
            <person name="Crowley S.P."/>
            <person name="O'Sullivan O."/>
            <person name="Cotter P.D."/>
            <person name="Adams C."/>
            <person name="Dobson A.D."/>
            <person name="O'Gara F."/>
        </authorList>
    </citation>
    <scope>NUCLEOTIDE SEQUENCE [LARGE SCALE GENOMIC DNA]</scope>
    <source>
        <strain evidence="1 2">Ad2</strain>
    </source>
</reference>
<dbReference type="EMBL" id="LMCB01000074">
    <property type="protein sequence ID" value="KZL15452.1"/>
    <property type="molecule type" value="Genomic_DNA"/>
</dbReference>